<keyword evidence="1" id="KW-0808">Transferase</keyword>
<evidence type="ECO:0000313" key="2">
    <source>
        <dbReference type="Proteomes" id="UP000008177"/>
    </source>
</evidence>
<dbReference type="EMBL" id="FQ790309">
    <property type="protein sequence ID" value="CCD34465.1"/>
    <property type="molecule type" value="Genomic_DNA"/>
</dbReference>
<reference evidence="2" key="1">
    <citation type="journal article" date="2011" name="PLoS Genet.">
        <title>Genomic analysis of the necrotrophic fungal pathogens Sclerotinia sclerotiorum and Botrytis cinerea.</title>
        <authorList>
            <person name="Amselem J."/>
            <person name="Cuomo C.A."/>
            <person name="van Kan J.A."/>
            <person name="Viaud M."/>
            <person name="Benito E.P."/>
            <person name="Couloux A."/>
            <person name="Coutinho P.M."/>
            <person name="de Vries R.P."/>
            <person name="Dyer P.S."/>
            <person name="Fillinger S."/>
            <person name="Fournier E."/>
            <person name="Gout L."/>
            <person name="Hahn M."/>
            <person name="Kohn L."/>
            <person name="Lapalu N."/>
            <person name="Plummer K.M."/>
            <person name="Pradier J.M."/>
            <person name="Quevillon E."/>
            <person name="Sharon A."/>
            <person name="Simon A."/>
            <person name="ten Have A."/>
            <person name="Tudzynski B."/>
            <person name="Tudzynski P."/>
            <person name="Wincker P."/>
            <person name="Andrew M."/>
            <person name="Anthouard V."/>
            <person name="Beever R.E."/>
            <person name="Beffa R."/>
            <person name="Benoit I."/>
            <person name="Bouzid O."/>
            <person name="Brault B."/>
            <person name="Chen Z."/>
            <person name="Choquer M."/>
            <person name="Collemare J."/>
            <person name="Cotton P."/>
            <person name="Danchin E.G."/>
            <person name="Da Silva C."/>
            <person name="Gautier A."/>
            <person name="Giraud C."/>
            <person name="Giraud T."/>
            <person name="Gonzalez C."/>
            <person name="Grossetete S."/>
            <person name="Guldener U."/>
            <person name="Henrissat B."/>
            <person name="Howlett B.J."/>
            <person name="Kodira C."/>
            <person name="Kretschmer M."/>
            <person name="Lappartient A."/>
            <person name="Leroch M."/>
            <person name="Levis C."/>
            <person name="Mauceli E."/>
            <person name="Neuveglise C."/>
            <person name="Oeser B."/>
            <person name="Pearson M."/>
            <person name="Poulain J."/>
            <person name="Poussereau N."/>
            <person name="Quesneville H."/>
            <person name="Rascle C."/>
            <person name="Schumacher J."/>
            <person name="Segurens B."/>
            <person name="Sexton A."/>
            <person name="Silva E."/>
            <person name="Sirven C."/>
            <person name="Soanes D.M."/>
            <person name="Talbot N.J."/>
            <person name="Templeton M."/>
            <person name="Yandava C."/>
            <person name="Yarden O."/>
            <person name="Zeng Q."/>
            <person name="Rollins J.A."/>
            <person name="Lebrun M.H."/>
            <person name="Dickman M."/>
        </authorList>
    </citation>
    <scope>NUCLEOTIDE SEQUENCE [LARGE SCALE GENOMIC DNA]</scope>
    <source>
        <strain evidence="2">T4</strain>
    </source>
</reference>
<proteinExistence type="predicted"/>
<dbReference type="AlphaFoldDB" id="G2YB74"/>
<dbReference type="HOGENOM" id="CLU_2704540_0_0_1"/>
<gene>
    <name evidence="1" type="ORF">BofuT4_uP026630.1</name>
</gene>
<organism evidence="1 2">
    <name type="scientific">Botryotinia fuckeliana (strain T4)</name>
    <name type="common">Noble rot fungus</name>
    <name type="synonym">Botrytis cinerea</name>
    <dbReference type="NCBI Taxonomy" id="999810"/>
    <lineage>
        <taxon>Eukaryota</taxon>
        <taxon>Fungi</taxon>
        <taxon>Dikarya</taxon>
        <taxon>Ascomycota</taxon>
        <taxon>Pezizomycotina</taxon>
        <taxon>Leotiomycetes</taxon>
        <taxon>Helotiales</taxon>
        <taxon>Sclerotiniaceae</taxon>
        <taxon>Botrytis</taxon>
    </lineage>
</organism>
<evidence type="ECO:0000313" key="1">
    <source>
        <dbReference type="EMBL" id="CCD34465.1"/>
    </source>
</evidence>
<dbReference type="InParanoid" id="G2YB74"/>
<accession>G2YB74</accession>
<protein>
    <submittedName>
        <fullName evidence="1">Similar to protein kinase</fullName>
    </submittedName>
</protein>
<sequence length="73" mass="8657">MKQYMVQGILHKFVLHVWVRITSWIRSWGRNGIYLNTVVPPEKMGAIIQEHYLNSRVRPNNLTKRIFSGFKDS</sequence>
<dbReference type="GO" id="GO:0016301">
    <property type="term" value="F:kinase activity"/>
    <property type="evidence" value="ECO:0007669"/>
    <property type="project" value="UniProtKB-KW"/>
</dbReference>
<keyword evidence="1" id="KW-0418">Kinase</keyword>
<name>G2YB74_BOTF4</name>
<dbReference type="Proteomes" id="UP000008177">
    <property type="component" value="Unplaced contigs"/>
</dbReference>